<dbReference type="RefSeq" id="WP_090555637.1">
    <property type="nucleotide sequence ID" value="NZ_FNRA01000002.1"/>
</dbReference>
<dbReference type="EMBL" id="FNRA01000002">
    <property type="protein sequence ID" value="SEA28012.1"/>
    <property type="molecule type" value="Genomic_DNA"/>
</dbReference>
<dbReference type="Proteomes" id="UP000198850">
    <property type="component" value="Unassembled WGS sequence"/>
</dbReference>
<evidence type="ECO:0008006" key="3">
    <source>
        <dbReference type="Google" id="ProtNLM"/>
    </source>
</evidence>
<reference evidence="1 2" key="1">
    <citation type="submission" date="2016-10" db="EMBL/GenBank/DDBJ databases">
        <authorList>
            <person name="de Groot N.N."/>
        </authorList>
    </citation>
    <scope>NUCLEOTIDE SEQUENCE [LARGE SCALE GENOMIC DNA]</scope>
    <source>
        <strain evidence="1 2">DSM 19033</strain>
    </source>
</reference>
<dbReference type="OrthoDB" id="9794455at2"/>
<name>A0A1H3ZXI7_9SPHI</name>
<evidence type="ECO:0000313" key="1">
    <source>
        <dbReference type="EMBL" id="SEA28012.1"/>
    </source>
</evidence>
<keyword evidence="2" id="KW-1185">Reference proteome</keyword>
<gene>
    <name evidence="1" type="ORF">SAMN05443550_102516</name>
</gene>
<sequence>MLLATLKPSLKLSYLILLVFTTLNCQSQNILLYHGFSHNDYWHRRPLYDALDKGYVNIEADVYLRKGQLIVAHFLPVLKRKKTLEQLYLKPLMEGIMGTNKAKTYIS</sequence>
<dbReference type="STRING" id="425514.SAMN05443550_102516"/>
<organism evidence="1 2">
    <name type="scientific">Pedobacter hartonius</name>
    <dbReference type="NCBI Taxonomy" id="425514"/>
    <lineage>
        <taxon>Bacteria</taxon>
        <taxon>Pseudomonadati</taxon>
        <taxon>Bacteroidota</taxon>
        <taxon>Sphingobacteriia</taxon>
        <taxon>Sphingobacteriales</taxon>
        <taxon>Sphingobacteriaceae</taxon>
        <taxon>Pedobacter</taxon>
    </lineage>
</organism>
<protein>
    <recommendedName>
        <fullName evidence="3">Glycerophosphoryl diester phosphodiesterase family protein</fullName>
    </recommendedName>
</protein>
<evidence type="ECO:0000313" key="2">
    <source>
        <dbReference type="Proteomes" id="UP000198850"/>
    </source>
</evidence>
<dbReference type="AlphaFoldDB" id="A0A1H3ZXI7"/>
<proteinExistence type="predicted"/>
<accession>A0A1H3ZXI7</accession>